<dbReference type="Proteomes" id="UP000095038">
    <property type="component" value="Unassembled WGS sequence"/>
</dbReference>
<dbReference type="InParanoid" id="A0A1D2VAK1"/>
<keyword evidence="1" id="KW-0812">Transmembrane</keyword>
<keyword evidence="3" id="KW-1185">Reference proteome</keyword>
<gene>
    <name evidence="2" type="ORF">ASCRUDRAFT_82565</name>
</gene>
<dbReference type="GeneID" id="30968378"/>
<feature type="transmembrane region" description="Helical" evidence="1">
    <location>
        <begin position="35"/>
        <end position="55"/>
    </location>
</feature>
<evidence type="ECO:0000313" key="3">
    <source>
        <dbReference type="Proteomes" id="UP000095038"/>
    </source>
</evidence>
<accession>A0A1D2VAK1</accession>
<dbReference type="RefSeq" id="XP_020044947.1">
    <property type="nucleotide sequence ID" value="XM_020194742.1"/>
</dbReference>
<reference evidence="3" key="1">
    <citation type="submission" date="2016-05" db="EMBL/GenBank/DDBJ databases">
        <title>Comparative genomics of biotechnologically important yeasts.</title>
        <authorList>
            <consortium name="DOE Joint Genome Institute"/>
            <person name="Riley R."/>
            <person name="Haridas S."/>
            <person name="Wolfe K.H."/>
            <person name="Lopes M.R."/>
            <person name="Hittinger C.T."/>
            <person name="Goker M."/>
            <person name="Salamov A."/>
            <person name="Wisecaver J."/>
            <person name="Long T.M."/>
            <person name="Aerts A.L."/>
            <person name="Barry K."/>
            <person name="Choi C."/>
            <person name="Clum A."/>
            <person name="Coughlan A.Y."/>
            <person name="Deshpande S."/>
            <person name="Douglass A.P."/>
            <person name="Hanson S.J."/>
            <person name="Klenk H.-P."/>
            <person name="Labutti K."/>
            <person name="Lapidus A."/>
            <person name="Lindquist E."/>
            <person name="Lipzen A."/>
            <person name="Meier-Kolthoff J.P."/>
            <person name="Ohm R.A."/>
            <person name="Otillar R.P."/>
            <person name="Pangilinan J."/>
            <person name="Peng Y."/>
            <person name="Rokas A."/>
            <person name="Rosa C.A."/>
            <person name="Scheuner C."/>
            <person name="Sibirny A.A."/>
            <person name="Slot J.C."/>
            <person name="Stielow J.B."/>
            <person name="Sun H."/>
            <person name="Kurtzman C.P."/>
            <person name="Blackwell M."/>
            <person name="Grigoriev I.V."/>
            <person name="Jeffries T.W."/>
        </authorList>
    </citation>
    <scope>NUCLEOTIDE SEQUENCE [LARGE SCALE GENOMIC DNA]</scope>
    <source>
        <strain evidence="3">DSM 1968</strain>
    </source>
</reference>
<dbReference type="EMBL" id="KV454490">
    <property type="protein sequence ID" value="ODV58640.1"/>
    <property type="molecule type" value="Genomic_DNA"/>
</dbReference>
<protein>
    <submittedName>
        <fullName evidence="2">Uncharacterized protein</fullName>
    </submittedName>
</protein>
<keyword evidence="1" id="KW-0472">Membrane</keyword>
<evidence type="ECO:0000256" key="1">
    <source>
        <dbReference type="SAM" id="Phobius"/>
    </source>
</evidence>
<evidence type="ECO:0000313" key="2">
    <source>
        <dbReference type="EMBL" id="ODV58640.1"/>
    </source>
</evidence>
<name>A0A1D2VAK1_9ASCO</name>
<keyword evidence="1" id="KW-1133">Transmembrane helix</keyword>
<dbReference type="AlphaFoldDB" id="A0A1D2VAK1"/>
<sequence length="59" mass="6710">MEHLWEEKESEFNSKEFKGVPLELNWNWSLLRPNIAAFFAPSSLVATAGAASLFLEQKV</sequence>
<proteinExistence type="predicted"/>
<organism evidence="2 3">
    <name type="scientific">Ascoidea rubescens DSM 1968</name>
    <dbReference type="NCBI Taxonomy" id="1344418"/>
    <lineage>
        <taxon>Eukaryota</taxon>
        <taxon>Fungi</taxon>
        <taxon>Dikarya</taxon>
        <taxon>Ascomycota</taxon>
        <taxon>Saccharomycotina</taxon>
        <taxon>Saccharomycetes</taxon>
        <taxon>Ascoideaceae</taxon>
        <taxon>Ascoidea</taxon>
    </lineage>
</organism>